<dbReference type="SFLD" id="SFLDS00019">
    <property type="entry name" value="Glutathione_Transferase_(cytos"/>
    <property type="match status" value="1"/>
</dbReference>
<keyword evidence="4" id="KW-0808">Transferase</keyword>
<dbReference type="Pfam" id="PF00043">
    <property type="entry name" value="GST_C"/>
    <property type="match status" value="1"/>
</dbReference>
<dbReference type="PROSITE" id="PS50404">
    <property type="entry name" value="GST_NTER"/>
    <property type="match status" value="1"/>
</dbReference>
<proteinExistence type="inferred from homology"/>
<dbReference type="Gene3D" id="1.20.1050.10">
    <property type="match status" value="1"/>
</dbReference>
<evidence type="ECO:0000256" key="6">
    <source>
        <dbReference type="ARBA" id="ARBA00047960"/>
    </source>
</evidence>
<dbReference type="InterPro" id="IPR010987">
    <property type="entry name" value="Glutathione-S-Trfase_C-like"/>
</dbReference>
<dbReference type="CDD" id="cd03058">
    <property type="entry name" value="GST_N_Tau"/>
    <property type="match status" value="1"/>
</dbReference>
<evidence type="ECO:0000256" key="2">
    <source>
        <dbReference type="ARBA" id="ARBA00012452"/>
    </source>
</evidence>
<comment type="similarity">
    <text evidence="5">Belongs to the GST superfamily. Tau family.</text>
</comment>
<feature type="domain" description="GST C-terminal" evidence="8">
    <location>
        <begin position="85"/>
        <end position="221"/>
    </location>
</feature>
<dbReference type="Gramene" id="KCW59829">
    <property type="protein sequence ID" value="KCW59829"/>
    <property type="gene ID" value="EUGRSUZ_H02574"/>
</dbReference>
<dbReference type="OMA" id="SKHGREM"/>
<dbReference type="EMBL" id="KK198760">
    <property type="protein sequence ID" value="KCW59829.1"/>
    <property type="molecule type" value="Genomic_DNA"/>
</dbReference>
<evidence type="ECO:0000256" key="3">
    <source>
        <dbReference type="ARBA" id="ARBA00022575"/>
    </source>
</evidence>
<sequence length="227" mass="26409">MGLHGTWASPYSTRVKWALKLKGIPFQYIEEDLYNKSALLLRYNPMHKKIFIPVLIHGQRPVCEFMVIIEYLDEMWPQYPLLPIDPYERSVARFWVKFIEDKVGKSKILYFGIFNKSHEVQAKAMRDSLEMLSIREEHGPNKGKKFFGGDNINIADIAFGGLAHWMGVVEEVSGRKMFDAEKFPRLHAWMGNFKSLPLIAENLPDQGNLCRYLARQREKLFSSSTHK</sequence>
<dbReference type="InterPro" id="IPR004045">
    <property type="entry name" value="Glutathione_S-Trfase_N"/>
</dbReference>
<dbReference type="InterPro" id="IPR045073">
    <property type="entry name" value="Omega/Tau-like"/>
</dbReference>
<keyword evidence="3" id="KW-0216">Detoxification</keyword>
<dbReference type="Gene3D" id="3.40.30.10">
    <property type="entry name" value="Glutaredoxin"/>
    <property type="match status" value="1"/>
</dbReference>
<dbReference type="CDD" id="cd03185">
    <property type="entry name" value="GST_C_Tau"/>
    <property type="match status" value="1"/>
</dbReference>
<dbReference type="InterPro" id="IPR036282">
    <property type="entry name" value="Glutathione-S-Trfase_C_sf"/>
</dbReference>
<dbReference type="eggNOG" id="KOG0406">
    <property type="taxonomic scope" value="Eukaryota"/>
</dbReference>
<reference evidence="9" key="1">
    <citation type="submission" date="2013-07" db="EMBL/GenBank/DDBJ databases">
        <title>The genome of Eucalyptus grandis.</title>
        <authorList>
            <person name="Schmutz J."/>
            <person name="Hayes R."/>
            <person name="Myburg A."/>
            <person name="Tuskan G."/>
            <person name="Grattapaglia D."/>
            <person name="Rokhsar D.S."/>
        </authorList>
    </citation>
    <scope>NUCLEOTIDE SEQUENCE</scope>
    <source>
        <tissue evidence="9">Leaf extractions</tissue>
    </source>
</reference>
<dbReference type="PROSITE" id="PS50405">
    <property type="entry name" value="GST_CTER"/>
    <property type="match status" value="1"/>
</dbReference>
<gene>
    <name evidence="9" type="ORF">EUGRSUZ_H02574</name>
</gene>
<name>A0A059B1C2_EUCGR</name>
<dbReference type="SFLD" id="SFLDG01152">
    <property type="entry name" value="Main.3:_Omega-_and_Tau-like"/>
    <property type="match status" value="1"/>
</dbReference>
<dbReference type="EC" id="2.5.1.18" evidence="2"/>
<dbReference type="FunFam" id="1.20.1050.10:FF:000012">
    <property type="entry name" value="Tau class glutathione S-transferase"/>
    <property type="match status" value="1"/>
</dbReference>
<organism evidence="9">
    <name type="scientific">Eucalyptus grandis</name>
    <name type="common">Flooded gum</name>
    <dbReference type="NCBI Taxonomy" id="71139"/>
    <lineage>
        <taxon>Eukaryota</taxon>
        <taxon>Viridiplantae</taxon>
        <taxon>Streptophyta</taxon>
        <taxon>Embryophyta</taxon>
        <taxon>Tracheophyta</taxon>
        <taxon>Spermatophyta</taxon>
        <taxon>Magnoliopsida</taxon>
        <taxon>eudicotyledons</taxon>
        <taxon>Gunneridae</taxon>
        <taxon>Pentapetalae</taxon>
        <taxon>rosids</taxon>
        <taxon>malvids</taxon>
        <taxon>Myrtales</taxon>
        <taxon>Myrtaceae</taxon>
        <taxon>Myrtoideae</taxon>
        <taxon>Eucalypteae</taxon>
        <taxon>Eucalyptus</taxon>
    </lineage>
</organism>
<dbReference type="PANTHER" id="PTHR11260">
    <property type="entry name" value="GLUTATHIONE S-TRANSFERASE, GST, SUPERFAMILY, GST DOMAIN CONTAINING"/>
    <property type="match status" value="1"/>
</dbReference>
<dbReference type="GO" id="GO:0005829">
    <property type="term" value="C:cytosol"/>
    <property type="evidence" value="ECO:0007669"/>
    <property type="project" value="UniProtKB-SubCell"/>
</dbReference>
<dbReference type="GO" id="GO:0004364">
    <property type="term" value="F:glutathione transferase activity"/>
    <property type="evidence" value="ECO:0000318"/>
    <property type="project" value="GO_Central"/>
</dbReference>
<evidence type="ECO:0000259" key="7">
    <source>
        <dbReference type="PROSITE" id="PS50404"/>
    </source>
</evidence>
<dbReference type="InterPro" id="IPR036249">
    <property type="entry name" value="Thioredoxin-like_sf"/>
</dbReference>
<evidence type="ECO:0000256" key="1">
    <source>
        <dbReference type="ARBA" id="ARBA00004514"/>
    </source>
</evidence>
<protein>
    <recommendedName>
        <fullName evidence="2">glutathione transferase</fullName>
        <ecNumber evidence="2">2.5.1.18</ecNumber>
    </recommendedName>
</protein>
<evidence type="ECO:0000256" key="4">
    <source>
        <dbReference type="ARBA" id="ARBA00022679"/>
    </source>
</evidence>
<feature type="domain" description="GST N-terminal" evidence="7">
    <location>
        <begin position="1"/>
        <end position="80"/>
    </location>
</feature>
<dbReference type="SUPFAM" id="SSF47616">
    <property type="entry name" value="GST C-terminal domain-like"/>
    <property type="match status" value="1"/>
</dbReference>
<evidence type="ECO:0000313" key="9">
    <source>
        <dbReference type="EMBL" id="KCW59829.1"/>
    </source>
</evidence>
<dbReference type="Pfam" id="PF13409">
    <property type="entry name" value="GST_N_2"/>
    <property type="match status" value="1"/>
</dbReference>
<dbReference type="GO" id="GO:0006749">
    <property type="term" value="P:glutathione metabolic process"/>
    <property type="evidence" value="ECO:0000318"/>
    <property type="project" value="GO_Central"/>
</dbReference>
<accession>A0A059B1C2</accession>
<evidence type="ECO:0000259" key="8">
    <source>
        <dbReference type="PROSITE" id="PS50405"/>
    </source>
</evidence>
<dbReference type="SFLD" id="SFLDG00358">
    <property type="entry name" value="Main_(cytGST)"/>
    <property type="match status" value="1"/>
</dbReference>
<dbReference type="SUPFAM" id="SSF52833">
    <property type="entry name" value="Thioredoxin-like"/>
    <property type="match status" value="1"/>
</dbReference>
<dbReference type="GO" id="GO:0009407">
    <property type="term" value="P:toxin catabolic process"/>
    <property type="evidence" value="ECO:0007669"/>
    <property type="project" value="UniProtKB-ARBA"/>
</dbReference>
<evidence type="ECO:0000256" key="5">
    <source>
        <dbReference type="ARBA" id="ARBA00025743"/>
    </source>
</evidence>
<dbReference type="InParanoid" id="A0A059B1C2"/>
<dbReference type="GO" id="GO:0005737">
    <property type="term" value="C:cytoplasm"/>
    <property type="evidence" value="ECO:0000318"/>
    <property type="project" value="GO_Central"/>
</dbReference>
<dbReference type="InterPro" id="IPR045074">
    <property type="entry name" value="GST_C_Tau"/>
</dbReference>
<comment type="catalytic activity">
    <reaction evidence="6">
        <text>RX + glutathione = an S-substituted glutathione + a halide anion + H(+)</text>
        <dbReference type="Rhea" id="RHEA:16437"/>
        <dbReference type="ChEBI" id="CHEBI:15378"/>
        <dbReference type="ChEBI" id="CHEBI:16042"/>
        <dbReference type="ChEBI" id="CHEBI:17792"/>
        <dbReference type="ChEBI" id="CHEBI:57925"/>
        <dbReference type="ChEBI" id="CHEBI:90779"/>
        <dbReference type="EC" id="2.5.1.18"/>
    </reaction>
</comment>
<dbReference type="InterPro" id="IPR004046">
    <property type="entry name" value="GST_C"/>
</dbReference>
<dbReference type="InterPro" id="IPR040079">
    <property type="entry name" value="Glutathione_S-Trfase"/>
</dbReference>
<dbReference type="AlphaFoldDB" id="A0A059B1C2"/>
<comment type="subcellular location">
    <subcellularLocation>
        <location evidence="1">Cytoplasm</location>
        <location evidence="1">Cytosol</location>
    </subcellularLocation>
</comment>
<dbReference type="PANTHER" id="PTHR11260:SF679">
    <property type="entry name" value="GLUTATHIONE TRANSFERASE"/>
    <property type="match status" value="1"/>
</dbReference>